<keyword evidence="1" id="KW-0812">Transmembrane</keyword>
<keyword evidence="1" id="KW-0472">Membrane</keyword>
<organism evidence="2 3">
    <name type="scientific">Haloquadratum walsbyi J07HQW1</name>
    <dbReference type="NCBI Taxonomy" id="1238424"/>
    <lineage>
        <taxon>Archaea</taxon>
        <taxon>Methanobacteriati</taxon>
        <taxon>Methanobacteriota</taxon>
        <taxon>Stenosarchaea group</taxon>
        <taxon>Halobacteria</taxon>
        <taxon>Halobacteriales</taxon>
        <taxon>Haloferacaceae</taxon>
        <taxon>Haloquadratum</taxon>
    </lineage>
</organism>
<dbReference type="AlphaFoldDB" id="U1PF42"/>
<dbReference type="STRING" id="1238424.J07HQW1_00738"/>
<gene>
    <name evidence="2" type="ORF">J07HQW1_00738</name>
</gene>
<accession>U1PF42</accession>
<evidence type="ECO:0000256" key="1">
    <source>
        <dbReference type="SAM" id="Phobius"/>
    </source>
</evidence>
<evidence type="ECO:0000313" key="2">
    <source>
        <dbReference type="EMBL" id="ERG90711.1"/>
    </source>
</evidence>
<feature type="transmembrane region" description="Helical" evidence="1">
    <location>
        <begin position="6"/>
        <end position="26"/>
    </location>
</feature>
<dbReference type="Proteomes" id="UP000030649">
    <property type="component" value="Unassembled WGS sequence"/>
</dbReference>
<name>U1PF42_9EURY</name>
<proteinExistence type="predicted"/>
<sequence>MRGNPIVAGIITCIGMIACIVVMISLTPDPVAGATPPSVSTLQARTESVITAVKTSQRSLSHIGAGIFFGAGIGSILGSIGVFLYWDNQL</sequence>
<protein>
    <submittedName>
        <fullName evidence="2">Uncharacterized protein</fullName>
    </submittedName>
</protein>
<dbReference type="PROSITE" id="PS51257">
    <property type="entry name" value="PROKAR_LIPOPROTEIN"/>
    <property type="match status" value="1"/>
</dbReference>
<reference evidence="2 3" key="1">
    <citation type="journal article" date="2013" name="PLoS ONE">
        <title>Assembly-driven community genomics of a hypersaline microbial ecosystem.</title>
        <authorList>
            <person name="Podell S."/>
            <person name="Ugalde J.A."/>
            <person name="Narasingarao P."/>
            <person name="Banfield J.F."/>
            <person name="Heidelberg K.B."/>
            <person name="Allen E.E."/>
        </authorList>
    </citation>
    <scope>NUCLEOTIDE SEQUENCE [LARGE SCALE GENOMIC DNA]</scope>
    <source>
        <strain evidence="3">J07HQW1</strain>
    </source>
</reference>
<dbReference type="HOGENOM" id="CLU_2433805_0_0_2"/>
<feature type="transmembrane region" description="Helical" evidence="1">
    <location>
        <begin position="63"/>
        <end position="86"/>
    </location>
</feature>
<keyword evidence="1" id="KW-1133">Transmembrane helix</keyword>
<evidence type="ECO:0000313" key="3">
    <source>
        <dbReference type="Proteomes" id="UP000030649"/>
    </source>
</evidence>
<dbReference type="EMBL" id="KE356560">
    <property type="protein sequence ID" value="ERG90711.1"/>
    <property type="molecule type" value="Genomic_DNA"/>
</dbReference>